<dbReference type="SUPFAM" id="SSF142019">
    <property type="entry name" value="Nqo1 FMN-binding domain-like"/>
    <property type="match status" value="1"/>
</dbReference>
<dbReference type="Pfam" id="PF13534">
    <property type="entry name" value="Fer4_17"/>
    <property type="match status" value="1"/>
</dbReference>
<dbReference type="PANTHER" id="PTHR43034:SF2">
    <property type="entry name" value="ION-TRANSLOCATING OXIDOREDUCTASE COMPLEX SUBUNIT C"/>
    <property type="match status" value="1"/>
</dbReference>
<dbReference type="GO" id="GO:0046872">
    <property type="term" value="F:metal ion binding"/>
    <property type="evidence" value="ECO:0007669"/>
    <property type="project" value="UniProtKB-KW"/>
</dbReference>
<evidence type="ECO:0000256" key="6">
    <source>
        <dbReference type="ARBA" id="ARBA00023004"/>
    </source>
</evidence>
<keyword evidence="6" id="KW-0408">Iron</keyword>
<dbReference type="SUPFAM" id="SSF46548">
    <property type="entry name" value="alpha-helical ferredoxin"/>
    <property type="match status" value="1"/>
</dbReference>
<dbReference type="Gene3D" id="3.40.50.11540">
    <property type="entry name" value="NADH-ubiquinone oxidoreductase 51kDa subunit"/>
    <property type="match status" value="1"/>
</dbReference>
<dbReference type="PROSITE" id="PS51379">
    <property type="entry name" value="4FE4S_FER_2"/>
    <property type="match status" value="1"/>
</dbReference>
<keyword evidence="2" id="KW-0004">4Fe-4S</keyword>
<keyword evidence="5" id="KW-0249">Electron transport</keyword>
<proteinExistence type="predicted"/>
<dbReference type="PIRSF" id="PIRSF036408">
    <property type="entry name" value="PduS_prd"/>
    <property type="match status" value="1"/>
</dbReference>
<organism evidence="9 10">
    <name type="scientific">Ferrimonas lipolytica</name>
    <dbReference type="NCBI Taxonomy" id="2724191"/>
    <lineage>
        <taxon>Bacteria</taxon>
        <taxon>Pseudomonadati</taxon>
        <taxon>Pseudomonadota</taxon>
        <taxon>Gammaproteobacteria</taxon>
        <taxon>Alteromonadales</taxon>
        <taxon>Ferrimonadaceae</taxon>
        <taxon>Ferrimonas</taxon>
    </lineage>
</organism>
<evidence type="ECO:0000313" key="10">
    <source>
        <dbReference type="Proteomes" id="UP000501602"/>
    </source>
</evidence>
<keyword evidence="3" id="KW-0479">Metal-binding</keyword>
<dbReference type="Proteomes" id="UP000501602">
    <property type="component" value="Chromosome"/>
</dbReference>
<dbReference type="EMBL" id="CP051180">
    <property type="protein sequence ID" value="QIZ75693.1"/>
    <property type="molecule type" value="Genomic_DNA"/>
</dbReference>
<dbReference type="PANTHER" id="PTHR43034">
    <property type="entry name" value="ION-TRANSLOCATING OXIDOREDUCTASE COMPLEX SUBUNIT C"/>
    <property type="match status" value="1"/>
</dbReference>
<evidence type="ECO:0000256" key="1">
    <source>
        <dbReference type="ARBA" id="ARBA00022448"/>
    </source>
</evidence>
<dbReference type="KEGG" id="fes:HER31_01535"/>
<dbReference type="SUPFAM" id="SSF142984">
    <property type="entry name" value="Nqo1 middle domain-like"/>
    <property type="match status" value="1"/>
</dbReference>
<dbReference type="Pfam" id="PF01512">
    <property type="entry name" value="Complex1_51K"/>
    <property type="match status" value="1"/>
</dbReference>
<evidence type="ECO:0000256" key="2">
    <source>
        <dbReference type="ARBA" id="ARBA00022485"/>
    </source>
</evidence>
<name>A0A6H1UBF3_9GAMM</name>
<dbReference type="RefSeq" id="WP_168658954.1">
    <property type="nucleotide sequence ID" value="NZ_CP051180.1"/>
</dbReference>
<evidence type="ECO:0000259" key="8">
    <source>
        <dbReference type="PROSITE" id="PS51379"/>
    </source>
</evidence>
<evidence type="ECO:0000256" key="5">
    <source>
        <dbReference type="ARBA" id="ARBA00022982"/>
    </source>
</evidence>
<gene>
    <name evidence="9" type="ORF">HER31_01535</name>
</gene>
<dbReference type="InterPro" id="IPR017054">
    <property type="entry name" value="PduS"/>
</dbReference>
<keyword evidence="10" id="KW-1185">Reference proteome</keyword>
<protein>
    <submittedName>
        <fullName evidence="9">NADH dehydrogenase subunit</fullName>
    </submittedName>
</protein>
<dbReference type="GO" id="GO:0009055">
    <property type="term" value="F:electron transfer activity"/>
    <property type="evidence" value="ECO:0007669"/>
    <property type="project" value="InterPro"/>
</dbReference>
<feature type="domain" description="4Fe-4S ferredoxin-type" evidence="8">
    <location>
        <begin position="241"/>
        <end position="270"/>
    </location>
</feature>
<evidence type="ECO:0000256" key="7">
    <source>
        <dbReference type="ARBA" id="ARBA00023014"/>
    </source>
</evidence>
<accession>A0A6H1UBF3</accession>
<keyword evidence="1" id="KW-0813">Transport</keyword>
<dbReference type="InterPro" id="IPR026902">
    <property type="entry name" value="RnfC_N"/>
</dbReference>
<dbReference type="InterPro" id="IPR019554">
    <property type="entry name" value="Soluble_ligand-bd"/>
</dbReference>
<dbReference type="GO" id="GO:0016020">
    <property type="term" value="C:membrane"/>
    <property type="evidence" value="ECO:0007669"/>
    <property type="project" value="InterPro"/>
</dbReference>
<dbReference type="InterPro" id="IPR011538">
    <property type="entry name" value="Nuo51_FMN-bd"/>
</dbReference>
<dbReference type="AlphaFoldDB" id="A0A6H1UBF3"/>
<dbReference type="GO" id="GO:0051539">
    <property type="term" value="F:4 iron, 4 sulfur cluster binding"/>
    <property type="evidence" value="ECO:0007669"/>
    <property type="project" value="UniProtKB-KW"/>
</dbReference>
<keyword evidence="7" id="KW-0411">Iron-sulfur</keyword>
<dbReference type="InterPro" id="IPR037225">
    <property type="entry name" value="Nuo51_FMN-bd_sf"/>
</dbReference>
<evidence type="ECO:0000256" key="4">
    <source>
        <dbReference type="ARBA" id="ARBA00022737"/>
    </source>
</evidence>
<dbReference type="Pfam" id="PF10531">
    <property type="entry name" value="SLBB"/>
    <property type="match status" value="1"/>
</dbReference>
<sequence length="457" mass="48957">MDALLQQVQQAGVIGAGGAGFPTYLKLDCQVEWVLANGAECEPLLYKDQALMQRHATELFGGMLLAMEQVGAGKAAVGIKRKNADTIEILESCRPAQIELLLMEDVYPAGDEVELIYEATGRLPPAGGLPKEVGCLVNNVESFINLFRAAQGQSVTQSMVTVHGEVNTPYTSWLPVGMSFGEALHLAGGPTCDDYVILVGGPLMGSISQDLDRPITKIDSGLLVLPTNGRVARYKMRPEAEVRRIGKSACDQCSLCTSMCPRHLLGYPIQPHLAMRSLQVSLTDNVGYALAAQACSACNLCSMWSCPEGLDPSRVCTLTKQALRDNDLWQTPAQLQAQATTVHPLRSYRGVPTKRLTQRLELTGYAKVKASFQPLSQLIEAASNDSSKPRPQQVRIPLSQHIGAPAQAIVAVGDVVEAGQMIGQPTPETLSVAIHASINGTVTAVGDTIEITQQMDG</sequence>
<dbReference type="InterPro" id="IPR010208">
    <property type="entry name" value="Ion_transpt_RnfC/RsxC"/>
</dbReference>
<evidence type="ECO:0000256" key="3">
    <source>
        <dbReference type="ARBA" id="ARBA00022723"/>
    </source>
</evidence>
<evidence type="ECO:0000313" key="9">
    <source>
        <dbReference type="EMBL" id="QIZ75693.1"/>
    </source>
</evidence>
<dbReference type="Pfam" id="PF13375">
    <property type="entry name" value="RnfC_N"/>
    <property type="match status" value="1"/>
</dbReference>
<reference evidence="9 10" key="1">
    <citation type="submission" date="2020-04" db="EMBL/GenBank/DDBJ databases">
        <title>Ferrimonas sp. S7 isolated from sea water.</title>
        <authorList>
            <person name="Bae S.S."/>
            <person name="Baek K."/>
        </authorList>
    </citation>
    <scope>NUCLEOTIDE SEQUENCE [LARGE SCALE GENOMIC DNA]</scope>
    <source>
        <strain evidence="9 10">S7</strain>
    </source>
</reference>
<dbReference type="InterPro" id="IPR017896">
    <property type="entry name" value="4Fe4S_Fe-S-bd"/>
</dbReference>
<keyword evidence="4" id="KW-0677">Repeat</keyword>